<evidence type="ECO:0000313" key="4">
    <source>
        <dbReference type="Proteomes" id="UP001501940"/>
    </source>
</evidence>
<dbReference type="GeneTree" id="ENSGT01150000286925"/>
<feature type="domain" description="Reverse transcriptase" evidence="2">
    <location>
        <begin position="527"/>
        <end position="798"/>
    </location>
</feature>
<dbReference type="Ensembl" id="ENSAOCT00000071175.1">
    <property type="protein sequence ID" value="ENSAOCP00000037650.1"/>
    <property type="gene ID" value="ENSAOCG00000026326.1"/>
</dbReference>
<accession>A0AAQ5XE44</accession>
<dbReference type="GO" id="GO:0003824">
    <property type="term" value="F:catalytic activity"/>
    <property type="evidence" value="ECO:0007669"/>
    <property type="project" value="InterPro"/>
</dbReference>
<dbReference type="InterPro" id="IPR043502">
    <property type="entry name" value="DNA/RNA_pol_sf"/>
</dbReference>
<dbReference type="Pfam" id="PF00078">
    <property type="entry name" value="RVT_1"/>
    <property type="match status" value="1"/>
</dbReference>
<dbReference type="Pfam" id="PF03372">
    <property type="entry name" value="Exo_endo_phos"/>
    <property type="match status" value="1"/>
</dbReference>
<reference evidence="3 4" key="1">
    <citation type="submission" date="2022-01" db="EMBL/GenBank/DDBJ databases">
        <title>A chromosome-scale genome assembly of the false clownfish, Amphiprion ocellaris.</title>
        <authorList>
            <person name="Ryu T."/>
        </authorList>
    </citation>
    <scope>NUCLEOTIDE SEQUENCE [LARGE SCALE GENOMIC DNA]</scope>
</reference>
<dbReference type="SUPFAM" id="SSF56672">
    <property type="entry name" value="DNA/RNA polymerases"/>
    <property type="match status" value="1"/>
</dbReference>
<dbReference type="CDD" id="cd01650">
    <property type="entry name" value="RT_nLTR_like"/>
    <property type="match status" value="1"/>
</dbReference>
<dbReference type="SUPFAM" id="SSF56219">
    <property type="entry name" value="DNase I-like"/>
    <property type="match status" value="1"/>
</dbReference>
<dbReference type="PANTHER" id="PTHR31635">
    <property type="entry name" value="REVERSE TRANSCRIPTASE DOMAIN-CONTAINING PROTEIN-RELATED"/>
    <property type="match status" value="1"/>
</dbReference>
<dbReference type="PANTHER" id="PTHR31635:SF196">
    <property type="entry name" value="REVERSE TRANSCRIPTASE DOMAIN-CONTAINING PROTEIN-RELATED"/>
    <property type="match status" value="1"/>
</dbReference>
<organism evidence="3 4">
    <name type="scientific">Amphiprion ocellaris</name>
    <name type="common">Clown anemonefish</name>
    <dbReference type="NCBI Taxonomy" id="80972"/>
    <lineage>
        <taxon>Eukaryota</taxon>
        <taxon>Metazoa</taxon>
        <taxon>Chordata</taxon>
        <taxon>Craniata</taxon>
        <taxon>Vertebrata</taxon>
        <taxon>Euteleostomi</taxon>
        <taxon>Actinopterygii</taxon>
        <taxon>Neopterygii</taxon>
        <taxon>Teleostei</taxon>
        <taxon>Neoteleostei</taxon>
        <taxon>Acanthomorphata</taxon>
        <taxon>Ovalentaria</taxon>
        <taxon>Pomacentridae</taxon>
        <taxon>Amphiprion</taxon>
    </lineage>
</organism>
<dbReference type="Proteomes" id="UP001501940">
    <property type="component" value="Chromosome 24"/>
</dbReference>
<reference evidence="3" key="3">
    <citation type="submission" date="2025-09" db="UniProtKB">
        <authorList>
            <consortium name="Ensembl"/>
        </authorList>
    </citation>
    <scope>IDENTIFICATION</scope>
</reference>
<dbReference type="AlphaFoldDB" id="A0AAQ5XE44"/>
<feature type="coiled-coil region" evidence="1">
    <location>
        <begin position="328"/>
        <end position="355"/>
    </location>
</feature>
<proteinExistence type="predicted"/>
<keyword evidence="1" id="KW-0175">Coiled coil</keyword>
<keyword evidence="4" id="KW-1185">Reference proteome</keyword>
<reference evidence="3" key="2">
    <citation type="submission" date="2025-08" db="UniProtKB">
        <authorList>
            <consortium name="Ensembl"/>
        </authorList>
    </citation>
    <scope>IDENTIFICATION</scope>
</reference>
<evidence type="ECO:0000313" key="3">
    <source>
        <dbReference type="Ensembl" id="ENSAOCP00000037650.1"/>
    </source>
</evidence>
<name>A0AAQ5XE44_AMPOC</name>
<dbReference type="Gene3D" id="3.60.10.10">
    <property type="entry name" value="Endonuclease/exonuclease/phosphatase"/>
    <property type="match status" value="1"/>
</dbReference>
<protein>
    <recommendedName>
        <fullName evidence="2">Reverse transcriptase domain-containing protein</fullName>
    </recommendedName>
</protein>
<evidence type="ECO:0000256" key="1">
    <source>
        <dbReference type="SAM" id="Coils"/>
    </source>
</evidence>
<dbReference type="PROSITE" id="PS50878">
    <property type="entry name" value="RT_POL"/>
    <property type="match status" value="1"/>
</dbReference>
<sequence>MYFMLIQHQQWVLVHLHHRTKLPLMEQVNIQNMSDIKITSWNVRGLRRLIKLKQVINRIKQLKSKIIFLQETHLTMSDVKLVKNRWPGQVVHASYNNYARGVLILIHRTVPFQMIKTIQDPAGRYVIAQGNILSFAVNLVSIYGPNENNPKFFEDLFLTISTLQGSYIIGGDFNCTLNQTIDRSTGSDIYKTQTRQVINQYISDINLVEVWREQNPDKIEFSCQSGIHKSRSRIDYFLVSRELLSRIKKCQYDSIVISDHAAISLNVHIEKFTNNPINWRFQARWLQNPDFVKFVGEKIDNYFELNTDQTSASVRWEGFKAYIRGEILSFTSTKAKKQKKQIEILEKQIKLLELDLTTGDDQLKQSELLRLRTEYNKLSSDAAARNLLWLKQSYYDQGEKAGKLLAWRIKKMQSDRAINSIINSAGNLTVDPSEINDSFREFYQTLYKSECPQVSVEQETFLDQLQFPTLAEDSKKELDRDLTTEEISQAIKNINSGKAPGPDGFTSEFYKAFQEKLTIPLFKMYKEAYQNGTLPPTLRQAMITLILKPGKPPAERSSFRPISLMGVDTKILCKVLAKRLDPYISQLVHNDQNGFVPKRQGFHNIRRVFNIIYEKFDAKDTALLSLDARQAFDRIEWPYLFNVLPRFGFGTNFLKWIQILYTGPTASILTNNIVSKPITLERSTRQGCPLSPMLFILAIEPLAMAIRTHTDLSGIRIGEQQHRLALYADGLIVFLTKLSTSIPNLMQQIELFGQFSGYTVNDSKSSILFLNEDERLKSIIQTPFINAYEGFVYLGIKITPDVKTTVATNYDPLIREVKATLDRWMTMPISIIGRINMIKMNVLPRFLYLFQSLPLPPPKLFFDEVNNIFNAFIWNNKKSRLRLRLLYLPYERGGLKLPNLKWYYWSAQLRSAMFYFSTEIPPA</sequence>
<dbReference type="InterPro" id="IPR000477">
    <property type="entry name" value="RT_dom"/>
</dbReference>
<dbReference type="InterPro" id="IPR005135">
    <property type="entry name" value="Endo/exonuclease/phosphatase"/>
</dbReference>
<evidence type="ECO:0000259" key="2">
    <source>
        <dbReference type="PROSITE" id="PS50878"/>
    </source>
</evidence>
<dbReference type="InterPro" id="IPR036691">
    <property type="entry name" value="Endo/exonu/phosph_ase_sf"/>
</dbReference>
<dbReference type="CDD" id="cd09076">
    <property type="entry name" value="L1-EN"/>
    <property type="match status" value="1"/>
</dbReference>